<evidence type="ECO:0000313" key="3">
    <source>
        <dbReference type="EMBL" id="EGT45323.1"/>
    </source>
</evidence>
<gene>
    <name evidence="3" type="ORF">CAEBREN_17437</name>
</gene>
<name>G0MVT4_CAEBE</name>
<protein>
    <submittedName>
        <fullName evidence="3">Uncharacterized protein</fullName>
    </submittedName>
</protein>
<dbReference type="InParanoid" id="G0MVT4"/>
<feature type="signal peptide" evidence="2">
    <location>
        <begin position="1"/>
        <end position="21"/>
    </location>
</feature>
<organism evidence="4">
    <name type="scientific">Caenorhabditis brenneri</name>
    <name type="common">Nematode worm</name>
    <dbReference type="NCBI Taxonomy" id="135651"/>
    <lineage>
        <taxon>Eukaryota</taxon>
        <taxon>Metazoa</taxon>
        <taxon>Ecdysozoa</taxon>
        <taxon>Nematoda</taxon>
        <taxon>Chromadorea</taxon>
        <taxon>Rhabditida</taxon>
        <taxon>Rhabditina</taxon>
        <taxon>Rhabditomorpha</taxon>
        <taxon>Rhabditoidea</taxon>
        <taxon>Rhabditidae</taxon>
        <taxon>Peloderinae</taxon>
        <taxon>Caenorhabditis</taxon>
    </lineage>
</organism>
<keyword evidence="2" id="KW-0732">Signal</keyword>
<evidence type="ECO:0000313" key="4">
    <source>
        <dbReference type="Proteomes" id="UP000008068"/>
    </source>
</evidence>
<keyword evidence="4" id="KW-1185">Reference proteome</keyword>
<dbReference type="AlphaFoldDB" id="G0MVT4"/>
<evidence type="ECO:0000256" key="1">
    <source>
        <dbReference type="SAM" id="Phobius"/>
    </source>
</evidence>
<keyword evidence="1" id="KW-1133">Transmembrane helix</keyword>
<dbReference type="HOGENOM" id="CLU_1143420_0_0_1"/>
<keyword evidence="1" id="KW-0472">Membrane</keyword>
<dbReference type="Proteomes" id="UP000008068">
    <property type="component" value="Unassembled WGS sequence"/>
</dbReference>
<dbReference type="EMBL" id="GL379815">
    <property type="protein sequence ID" value="EGT45323.1"/>
    <property type="molecule type" value="Genomic_DNA"/>
</dbReference>
<evidence type="ECO:0000256" key="2">
    <source>
        <dbReference type="SAM" id="SignalP"/>
    </source>
</evidence>
<accession>G0MVT4</accession>
<feature type="chain" id="PRO_5003404660" evidence="2">
    <location>
        <begin position="22"/>
        <end position="243"/>
    </location>
</feature>
<keyword evidence="1" id="KW-0812">Transmembrane</keyword>
<sequence length="243" mass="28324">MLKIGVFLLLTAALLHSHVDAAHECIYSSPNFKKATANVTTEEEWKEVNATVDYATALLSSKNEKLSEIEDWGKELMDEVNRLHTLDVFVLYVEKGIQTWEYRHFKQCTAVETNDASENYAKKMSLTDGYLELYGILERMPNTSGIDLKRLNKYFSYIFDETVQLNVNFETHYLSQHLQCLQKVIRLSDNFVMDDIQEVYGFYQYLKKTKKESSLLKWIYLGFIFGAVCFVLYRLWGAIPDEK</sequence>
<proteinExistence type="predicted"/>
<feature type="transmembrane region" description="Helical" evidence="1">
    <location>
        <begin position="218"/>
        <end position="236"/>
    </location>
</feature>
<reference evidence="4" key="1">
    <citation type="submission" date="2011-07" db="EMBL/GenBank/DDBJ databases">
        <authorList>
            <consortium name="Caenorhabditis brenneri Sequencing and Analysis Consortium"/>
            <person name="Wilson R.K."/>
        </authorList>
    </citation>
    <scope>NUCLEOTIDE SEQUENCE [LARGE SCALE GENOMIC DNA]</scope>
    <source>
        <strain evidence="4">PB2801</strain>
    </source>
</reference>